<keyword evidence="2" id="KW-1185">Reference proteome</keyword>
<proteinExistence type="predicted"/>
<gene>
    <name evidence="1" type="ORF">TL10_13440</name>
</gene>
<accession>A0A0D1J443</accession>
<organism evidence="1 2">
    <name type="scientific">Mycolicibacterium llatzerense</name>
    <dbReference type="NCBI Taxonomy" id="280871"/>
    <lineage>
        <taxon>Bacteria</taxon>
        <taxon>Bacillati</taxon>
        <taxon>Actinomycetota</taxon>
        <taxon>Actinomycetes</taxon>
        <taxon>Mycobacteriales</taxon>
        <taxon>Mycobacteriaceae</taxon>
        <taxon>Mycolicibacterium</taxon>
    </lineage>
</organism>
<dbReference type="Proteomes" id="UP000032221">
    <property type="component" value="Unassembled WGS sequence"/>
</dbReference>
<evidence type="ECO:0008006" key="3">
    <source>
        <dbReference type="Google" id="ProtNLM"/>
    </source>
</evidence>
<dbReference type="AlphaFoldDB" id="A0A0D1J443"/>
<dbReference type="STRING" id="280871.TL10_13440"/>
<evidence type="ECO:0000313" key="1">
    <source>
        <dbReference type="EMBL" id="KIU16398.1"/>
    </source>
</evidence>
<dbReference type="OrthoDB" id="4639024at2"/>
<comment type="caution">
    <text evidence="1">The sequence shown here is derived from an EMBL/GenBank/DDBJ whole genome shotgun (WGS) entry which is preliminary data.</text>
</comment>
<dbReference type="EMBL" id="JXST01000017">
    <property type="protein sequence ID" value="KIU16398.1"/>
    <property type="molecule type" value="Genomic_DNA"/>
</dbReference>
<sequence>MGALRVTADGLFAVAGQLEQHAQALSAHTISGAPLPAGQSTADVVAEIQTRVDAASTAHAERIWSVASTLTAAGRAYTESDRSASAALAE</sequence>
<dbReference type="PATRIC" id="fig|280871.6.peg.2787"/>
<dbReference type="RefSeq" id="WP_043398383.1">
    <property type="nucleotide sequence ID" value="NZ_JXST01000017.1"/>
</dbReference>
<evidence type="ECO:0000313" key="2">
    <source>
        <dbReference type="Proteomes" id="UP000032221"/>
    </source>
</evidence>
<reference evidence="1 2" key="1">
    <citation type="submission" date="2015-01" db="EMBL/GenBank/DDBJ databases">
        <title>Genome sequence of Mycobacterium llatzerense and Mycobacterium immunogenum recovered from brain abscess.</title>
        <authorList>
            <person name="Greninger A.L."/>
            <person name="Langelier C."/>
            <person name="Cunningham G."/>
            <person name="Chiu C.Y."/>
            <person name="Miller S."/>
        </authorList>
    </citation>
    <scope>NUCLEOTIDE SEQUENCE [LARGE SCALE GENOMIC DNA]</scope>
    <source>
        <strain evidence="1 2">CLUC14</strain>
    </source>
</reference>
<name>A0A0D1J443_9MYCO</name>
<protein>
    <recommendedName>
        <fullName evidence="3">ESX-1 secretion-associated protein</fullName>
    </recommendedName>
</protein>